<protein>
    <recommendedName>
        <fullName evidence="7">UDP-3-O-acylglucosamine N-acyltransferase</fullName>
        <ecNumber evidence="7">2.3.1.191</ecNumber>
    </recommendedName>
</protein>
<keyword evidence="5 7" id="KW-0443">Lipid metabolism</keyword>
<dbReference type="EMBL" id="QRDV01000002">
    <property type="protein sequence ID" value="RED45292.1"/>
    <property type="molecule type" value="Genomic_DNA"/>
</dbReference>
<evidence type="ECO:0000256" key="6">
    <source>
        <dbReference type="ARBA" id="ARBA00023315"/>
    </source>
</evidence>
<evidence type="ECO:0000256" key="3">
    <source>
        <dbReference type="ARBA" id="ARBA00022679"/>
    </source>
</evidence>
<comment type="similarity">
    <text evidence="7">Belongs to the transferase hexapeptide repeat family. LpxD subfamily.</text>
</comment>
<dbReference type="NCBIfam" id="NF002060">
    <property type="entry name" value="PRK00892.1"/>
    <property type="match status" value="1"/>
</dbReference>
<evidence type="ECO:0000259" key="9">
    <source>
        <dbReference type="Pfam" id="PF25087"/>
    </source>
</evidence>
<dbReference type="Pfam" id="PF25087">
    <property type="entry name" value="GMPPB_C"/>
    <property type="match status" value="1"/>
</dbReference>
<dbReference type="NCBIfam" id="TIGR01853">
    <property type="entry name" value="lipid_A_lpxD"/>
    <property type="match status" value="1"/>
</dbReference>
<comment type="function">
    <text evidence="7">Catalyzes the N-acylation of UDP-3-O-acylglucosamine using 3-hydroxyacyl-ACP as the acyl donor. Is involved in the biosynthesis of lipid A, a phosphorylated glycolipid that anchors the lipopolysaccharide to the outer membrane of the cell.</text>
</comment>
<dbReference type="InterPro" id="IPR001451">
    <property type="entry name" value="Hexapep"/>
</dbReference>
<evidence type="ECO:0000313" key="11">
    <source>
        <dbReference type="Proteomes" id="UP000256980"/>
    </source>
</evidence>
<evidence type="ECO:0000313" key="10">
    <source>
        <dbReference type="EMBL" id="RED45292.1"/>
    </source>
</evidence>
<dbReference type="GO" id="GO:0016410">
    <property type="term" value="F:N-acyltransferase activity"/>
    <property type="evidence" value="ECO:0007669"/>
    <property type="project" value="InterPro"/>
</dbReference>
<comment type="catalytic activity">
    <reaction evidence="7">
        <text>a UDP-3-O-[(3R)-3-hydroxyacyl]-alpha-D-glucosamine + a (3R)-hydroxyacyl-[ACP] = a UDP-2-N,3-O-bis[(3R)-3-hydroxyacyl]-alpha-D-glucosamine + holo-[ACP] + H(+)</text>
        <dbReference type="Rhea" id="RHEA:53836"/>
        <dbReference type="Rhea" id="RHEA-COMP:9685"/>
        <dbReference type="Rhea" id="RHEA-COMP:9945"/>
        <dbReference type="ChEBI" id="CHEBI:15378"/>
        <dbReference type="ChEBI" id="CHEBI:64479"/>
        <dbReference type="ChEBI" id="CHEBI:78827"/>
        <dbReference type="ChEBI" id="CHEBI:137740"/>
        <dbReference type="ChEBI" id="CHEBI:137748"/>
        <dbReference type="EC" id="2.3.1.191"/>
    </reaction>
</comment>
<keyword evidence="2 7" id="KW-0441">Lipid A biosynthesis</keyword>
<dbReference type="UniPathway" id="UPA00973"/>
<gene>
    <name evidence="7" type="primary">lpxD</name>
    <name evidence="10" type="ORF">DFQ10_102160</name>
</gene>
<keyword evidence="11" id="KW-1185">Reference proteome</keyword>
<keyword evidence="1 7" id="KW-0444">Lipid biosynthesis</keyword>
<dbReference type="SUPFAM" id="SSF51161">
    <property type="entry name" value="Trimeric LpxA-like enzymes"/>
    <property type="match status" value="1"/>
</dbReference>
<keyword evidence="4 7" id="KW-0677">Repeat</keyword>
<feature type="domain" description="Mannose-1-phosphate guanyltransferase C-terminal" evidence="9">
    <location>
        <begin position="104"/>
        <end position="183"/>
    </location>
</feature>
<dbReference type="HAMAP" id="MF_00523">
    <property type="entry name" value="LpxD"/>
    <property type="match status" value="1"/>
</dbReference>
<dbReference type="PANTHER" id="PTHR43378">
    <property type="entry name" value="UDP-3-O-ACYLGLUCOSAMINE N-ACYLTRANSFERASE"/>
    <property type="match status" value="1"/>
</dbReference>
<accession>A0A3D9H742</accession>
<dbReference type="Pfam" id="PF04613">
    <property type="entry name" value="LpxD"/>
    <property type="match status" value="1"/>
</dbReference>
<dbReference type="GO" id="GO:0016020">
    <property type="term" value="C:membrane"/>
    <property type="evidence" value="ECO:0007669"/>
    <property type="project" value="GOC"/>
</dbReference>
<dbReference type="InterPro" id="IPR007691">
    <property type="entry name" value="LpxD"/>
</dbReference>
<name>A0A3D9H742_9FLAO</name>
<sequence length="329" mass="34687">MISFTIEEINAFVNGEVVGTTTHKITGLEQIQKATENQATFIGNRKFAALWKDSKASLAIVNDNLDLEPGENRVLIKVKNADLTMAKLLESFTPTTPHFETEIHPSAIIDKTAKIGKGSRVGAGSYIGKDVVLGENVTIYPNVTILDETTIGDYTVVWSGTVIRERSVIGNHCIFHNNVSIGADGFGYRPSDDGRGLVKIPHIGNVVIGNGVEIGANSCVDRGKFSSTILGDGCKIDNLVQIAHNCVLGRSCIMAGSSGLAGSVTLGDGVIIGGSASIKDHTTIHSGATVGAGSGVMNDVAAGKTVLGYPAVDSREMLKQWVALRKLAR</sequence>
<keyword evidence="3 7" id="KW-0808">Transferase</keyword>
<comment type="pathway">
    <text evidence="7">Bacterial outer membrane biogenesis; LPS lipid A biosynthesis.</text>
</comment>
<dbReference type="InterPro" id="IPR011004">
    <property type="entry name" value="Trimer_LpxA-like_sf"/>
</dbReference>
<evidence type="ECO:0000256" key="5">
    <source>
        <dbReference type="ARBA" id="ARBA00023098"/>
    </source>
</evidence>
<dbReference type="OrthoDB" id="9784739at2"/>
<dbReference type="Proteomes" id="UP000256980">
    <property type="component" value="Unassembled WGS sequence"/>
</dbReference>
<evidence type="ECO:0000256" key="4">
    <source>
        <dbReference type="ARBA" id="ARBA00022737"/>
    </source>
</evidence>
<evidence type="ECO:0000259" key="8">
    <source>
        <dbReference type="Pfam" id="PF04613"/>
    </source>
</evidence>
<evidence type="ECO:0000256" key="2">
    <source>
        <dbReference type="ARBA" id="ARBA00022556"/>
    </source>
</evidence>
<dbReference type="Pfam" id="PF14602">
    <property type="entry name" value="Hexapep_2"/>
    <property type="match status" value="1"/>
</dbReference>
<dbReference type="GO" id="GO:0103118">
    <property type="term" value="F:UDP-3-O-[(3R)-3-hydroxyacyl]-glucosamine N-acyltransferase activity"/>
    <property type="evidence" value="ECO:0007669"/>
    <property type="project" value="UniProtKB-EC"/>
</dbReference>
<dbReference type="RefSeq" id="WP_115816602.1">
    <property type="nucleotide sequence ID" value="NZ_QRDV01000002.1"/>
</dbReference>
<dbReference type="CDD" id="cd03352">
    <property type="entry name" value="LbH_LpxD"/>
    <property type="match status" value="1"/>
</dbReference>
<feature type="active site" description="Proton acceptor" evidence="7">
    <location>
        <position position="244"/>
    </location>
</feature>
<dbReference type="Gene3D" id="2.160.10.10">
    <property type="entry name" value="Hexapeptide repeat proteins"/>
    <property type="match status" value="1"/>
</dbReference>
<dbReference type="PANTHER" id="PTHR43378:SF2">
    <property type="entry name" value="UDP-3-O-ACYLGLUCOSAMINE N-ACYLTRANSFERASE 1, MITOCHONDRIAL-RELATED"/>
    <property type="match status" value="1"/>
</dbReference>
<dbReference type="EC" id="2.3.1.191" evidence="7"/>
<reference evidence="10 11" key="1">
    <citation type="submission" date="2018-07" db="EMBL/GenBank/DDBJ databases">
        <title>Genomic Encyclopedia of Type Strains, Phase III (KMG-III): the genomes of soil and plant-associated and newly described type strains.</title>
        <authorList>
            <person name="Whitman W."/>
        </authorList>
    </citation>
    <scope>NUCLEOTIDE SEQUENCE [LARGE SCALE GENOMIC DNA]</scope>
    <source>
        <strain evidence="10 11">CECT 7946</strain>
    </source>
</reference>
<keyword evidence="6 7" id="KW-0012">Acyltransferase</keyword>
<proteinExistence type="inferred from homology"/>
<comment type="caution">
    <text evidence="10">The sequence shown here is derived from an EMBL/GenBank/DDBJ whole genome shotgun (WGS) entry which is preliminary data.</text>
</comment>
<evidence type="ECO:0000256" key="7">
    <source>
        <dbReference type="HAMAP-Rule" id="MF_00523"/>
    </source>
</evidence>
<dbReference type="AlphaFoldDB" id="A0A3D9H742"/>
<dbReference type="Gene3D" id="3.40.1390.10">
    <property type="entry name" value="MurE/MurF, N-terminal domain"/>
    <property type="match status" value="1"/>
</dbReference>
<evidence type="ECO:0000256" key="1">
    <source>
        <dbReference type="ARBA" id="ARBA00022516"/>
    </source>
</evidence>
<organism evidence="10 11">
    <name type="scientific">Winogradskyella eximia</name>
    <dbReference type="NCBI Taxonomy" id="262006"/>
    <lineage>
        <taxon>Bacteria</taxon>
        <taxon>Pseudomonadati</taxon>
        <taxon>Bacteroidota</taxon>
        <taxon>Flavobacteriia</taxon>
        <taxon>Flavobacteriales</taxon>
        <taxon>Flavobacteriaceae</taxon>
        <taxon>Winogradskyella</taxon>
    </lineage>
</organism>
<dbReference type="InterPro" id="IPR020573">
    <property type="entry name" value="UDP_GlcNAc_AcTrfase_non-rep"/>
</dbReference>
<dbReference type="InterPro" id="IPR056729">
    <property type="entry name" value="GMPPB_C"/>
</dbReference>
<dbReference type="GO" id="GO:0009245">
    <property type="term" value="P:lipid A biosynthetic process"/>
    <property type="evidence" value="ECO:0007669"/>
    <property type="project" value="UniProtKB-UniRule"/>
</dbReference>
<comment type="subunit">
    <text evidence="7">Homotrimer.</text>
</comment>
<feature type="domain" description="UDP-3-O-[3-hydroxymyristoyl] glucosamine N-acyltransferase non-repeat region" evidence="8">
    <location>
        <begin position="23"/>
        <end position="90"/>
    </location>
</feature>